<organism evidence="2 4">
    <name type="scientific">Mycobacteroides chelonae</name>
    <name type="common">Mycobacterium chelonae</name>
    <dbReference type="NCBI Taxonomy" id="1774"/>
    <lineage>
        <taxon>Bacteria</taxon>
        <taxon>Bacillati</taxon>
        <taxon>Actinomycetota</taxon>
        <taxon>Actinomycetes</taxon>
        <taxon>Mycobacteriales</taxon>
        <taxon>Mycobacteriaceae</taxon>
        <taxon>Mycobacteroides</taxon>
    </lineage>
</organism>
<evidence type="ECO:0000313" key="3">
    <source>
        <dbReference type="EMBL" id="QDF73251.1"/>
    </source>
</evidence>
<dbReference type="Proteomes" id="UP000180043">
    <property type="component" value="Unassembled WGS sequence"/>
</dbReference>
<dbReference type="EMBL" id="MLIQ01000017">
    <property type="protein sequence ID" value="OHU54224.1"/>
    <property type="molecule type" value="Genomic_DNA"/>
</dbReference>
<keyword evidence="1" id="KW-0732">Signal</keyword>
<evidence type="ECO:0000256" key="1">
    <source>
        <dbReference type="SAM" id="SignalP"/>
    </source>
</evidence>
<dbReference type="RefSeq" id="WP_030095826.1">
    <property type="nucleotide sequence ID" value="NZ_CP041150.1"/>
</dbReference>
<reference evidence="3 5" key="2">
    <citation type="submission" date="2019-06" db="EMBL/GenBank/DDBJ databases">
        <title>Whole geneome sequnce of Mycobacteroides chelonae M77 isolated from bovine milk from Meghalaya, India.</title>
        <authorList>
            <person name="Vise E."/>
            <person name="Das S."/>
            <person name="Garg A."/>
            <person name="Ghatak S."/>
            <person name="Shakuntala I."/>
            <person name="Milton A.A.P."/>
            <person name="Karam A."/>
            <person name="Sanjukta R."/>
            <person name="Puro K."/>
            <person name="Sen A."/>
        </authorList>
    </citation>
    <scope>NUCLEOTIDE SEQUENCE [LARGE SCALE GENOMIC DNA]</scope>
    <source>
        <strain evidence="3 5">M77</strain>
    </source>
</reference>
<dbReference type="PROSITE" id="PS51257">
    <property type="entry name" value="PROKAR_LIPOPROTEIN"/>
    <property type="match status" value="1"/>
</dbReference>
<reference evidence="2 4" key="1">
    <citation type="submission" date="2016-10" db="EMBL/GenBank/DDBJ databases">
        <title>Evaluation of Human, Veterinary and Environmental Mycobacterium chelonae Isolates by Core Genome Phylogenomic Analysis, Targeted Gene Comparison, and Anti-microbial Susceptibility Patterns: A Tale of Mistaken Identities.</title>
        <authorList>
            <person name="Fogelson S.B."/>
            <person name="Camus A.C."/>
            <person name="Lorenz W."/>
            <person name="Vasireddy R."/>
            <person name="Vasireddy S."/>
            <person name="Smith T."/>
            <person name="Brown-Elliott B.A."/>
            <person name="Wallace R.J.Jr."/>
            <person name="Hasan N.A."/>
            <person name="Reischl U."/>
            <person name="Sanchez S."/>
        </authorList>
    </citation>
    <scope>NUCLEOTIDE SEQUENCE [LARGE SCALE GENOMIC DNA]</scope>
    <source>
        <strain evidence="2 4">15515</strain>
    </source>
</reference>
<feature type="signal peptide" evidence="1">
    <location>
        <begin position="1"/>
        <end position="22"/>
    </location>
</feature>
<name>A0A1S1LNN1_MYCCH</name>
<evidence type="ECO:0000313" key="4">
    <source>
        <dbReference type="Proteomes" id="UP000180043"/>
    </source>
</evidence>
<protein>
    <submittedName>
        <fullName evidence="2">Uncharacterized protein</fullName>
    </submittedName>
</protein>
<dbReference type="EMBL" id="CP041150">
    <property type="protein sequence ID" value="QDF73251.1"/>
    <property type="molecule type" value="Genomic_DNA"/>
</dbReference>
<dbReference type="Proteomes" id="UP000317728">
    <property type="component" value="Chromosome"/>
</dbReference>
<gene>
    <name evidence="2" type="ORF">BKG82_18340</name>
    <name evidence="3" type="ORF">FJK96_02655</name>
</gene>
<sequence>MRVLVGVMFCALLAGCSVFTFGDDPVEVPLAEAEAFGRIDVPDGVAVLKVRRTHFQDTLYAVVLRATARDVDMMLRNSKFTGLFRPVQNPATLTVIAGPPLSGATNVKEAQDHVEKPWVYRTIVQDVRSPDEVYLHISLFNT</sequence>
<dbReference type="AlphaFoldDB" id="A0A1S1LNN1"/>
<evidence type="ECO:0000313" key="2">
    <source>
        <dbReference type="EMBL" id="OHU54224.1"/>
    </source>
</evidence>
<evidence type="ECO:0000313" key="5">
    <source>
        <dbReference type="Proteomes" id="UP000317728"/>
    </source>
</evidence>
<accession>A0A1S1LNN1</accession>
<proteinExistence type="predicted"/>
<feature type="chain" id="PRO_5010099265" evidence="1">
    <location>
        <begin position="23"/>
        <end position="142"/>
    </location>
</feature>